<organism evidence="1 2">
    <name type="scientific">Daphnia magna</name>
    <dbReference type="NCBI Taxonomy" id="35525"/>
    <lineage>
        <taxon>Eukaryota</taxon>
        <taxon>Metazoa</taxon>
        <taxon>Ecdysozoa</taxon>
        <taxon>Arthropoda</taxon>
        <taxon>Crustacea</taxon>
        <taxon>Branchiopoda</taxon>
        <taxon>Diplostraca</taxon>
        <taxon>Cladocera</taxon>
        <taxon>Anomopoda</taxon>
        <taxon>Daphniidae</taxon>
        <taxon>Daphnia</taxon>
    </lineage>
</organism>
<evidence type="ECO:0000313" key="2">
    <source>
        <dbReference type="Proteomes" id="UP000076858"/>
    </source>
</evidence>
<protein>
    <submittedName>
        <fullName evidence="1">Uncharacterized protein</fullName>
    </submittedName>
</protein>
<reference evidence="1 2" key="1">
    <citation type="submission" date="2016-03" db="EMBL/GenBank/DDBJ databases">
        <title>EvidentialGene: Evidence-directed Construction of Genes on Genomes.</title>
        <authorList>
            <person name="Gilbert D.G."/>
            <person name="Choi J.-H."/>
            <person name="Mockaitis K."/>
            <person name="Colbourne J."/>
            <person name="Pfrender M."/>
        </authorList>
    </citation>
    <scope>NUCLEOTIDE SEQUENCE [LARGE SCALE GENOMIC DNA]</scope>
    <source>
        <strain evidence="1 2">Xinb3</strain>
        <tissue evidence="1">Complete organism</tissue>
    </source>
</reference>
<proteinExistence type="predicted"/>
<gene>
    <name evidence="1" type="ORF">APZ42_031058</name>
</gene>
<keyword evidence="2" id="KW-1185">Reference proteome</keyword>
<sequence length="180" mass="20206">MMENVTKTVVVEIDGNEEFEVEFQSGGLNCDLQGILKCMKSKSNRVKSIICEMLFVKLTLVNIEDPLKETCVVEDNWEEFTTEENTSLSMSASISRMNNDSRFECVCIEKEGQIQVVETSVSKIPSTFVILEEADGNLQSHVLPTHVPDKRNQGINAAATMNRKIDKKKFHSATLLWNGS</sequence>
<evidence type="ECO:0000313" key="1">
    <source>
        <dbReference type="EMBL" id="KZS05683.1"/>
    </source>
</evidence>
<dbReference type="EMBL" id="LRGB01002866">
    <property type="protein sequence ID" value="KZS05683.1"/>
    <property type="molecule type" value="Genomic_DNA"/>
</dbReference>
<name>A0A164N6D5_9CRUS</name>
<accession>A0A164N6D5</accession>
<comment type="caution">
    <text evidence="1">The sequence shown here is derived from an EMBL/GenBank/DDBJ whole genome shotgun (WGS) entry which is preliminary data.</text>
</comment>
<dbReference type="AlphaFoldDB" id="A0A164N6D5"/>
<dbReference type="Proteomes" id="UP000076858">
    <property type="component" value="Unassembled WGS sequence"/>
</dbReference>